<dbReference type="EMBL" id="KZ305064">
    <property type="protein sequence ID" value="PIA32023.1"/>
    <property type="molecule type" value="Genomic_DNA"/>
</dbReference>
<evidence type="ECO:0000313" key="3">
    <source>
        <dbReference type="EMBL" id="PIA32023.1"/>
    </source>
</evidence>
<evidence type="ECO:0000256" key="1">
    <source>
        <dbReference type="SAM" id="MobiDB-lite"/>
    </source>
</evidence>
<dbReference type="InterPro" id="IPR000253">
    <property type="entry name" value="FHA_dom"/>
</dbReference>
<sequence>MTPSVGHRSPTRRDGSDLSKSPIRGRRSPRTKSPSQRERSPARHRNSPTTRSSKEKLSSRGRSPKRPKSKSPAPHRKRLKHADEEDVDEIVPKEHGEYRSRERGREHADQDRPRERGIDLETLRDRSERRSGRDKKVGERGIDRDTSLDRSERRSARDKKEGEKGIDPEALIDRSERRSARDKKEGGKGRDQEASVDRSERRSERDKKEMERVMDREASFDRSERRSGRDKKEVEGVIDRQASFDRSERRSARDKKEGERGIDREASFDRSERRSARDKKEGDSSRSRHKRSTSPMDRDRSRPISGSPTRASRRRTHDEVNDPHGDDNRDDNDSVARMKAAEEALETKKKEQPSFELSGKLAAETNRVKGVTLLFNEPPEARKPDVRWRLYVFKAGEVLNDPLYIHRQTCYLFGRERRVADVPTDHPSCSKQHAVIQFRQIEKEQPDGMLSKQVRPYLMDLGSTNGTFLNENRIEPQRYYELFEKDTIKFGNSSREYVVLHENSVSV</sequence>
<dbReference type="CDD" id="cd22719">
    <property type="entry name" value="FHA_DDL-like"/>
    <property type="match status" value="1"/>
</dbReference>
<evidence type="ECO:0000313" key="4">
    <source>
        <dbReference type="Proteomes" id="UP000230069"/>
    </source>
</evidence>
<dbReference type="PANTHER" id="PTHR23308">
    <property type="entry name" value="NUCLEAR INHIBITOR OF PROTEIN PHOSPHATASE-1"/>
    <property type="match status" value="1"/>
</dbReference>
<dbReference type="OrthoDB" id="444265at2759"/>
<dbReference type="AlphaFoldDB" id="A0A2G5CL49"/>
<dbReference type="InterPro" id="IPR050923">
    <property type="entry name" value="Cell_Proc_Reg/RNA_Proc"/>
</dbReference>
<feature type="compositionally biased region" description="Basic and acidic residues" evidence="1">
    <location>
        <begin position="90"/>
        <end position="286"/>
    </location>
</feature>
<dbReference type="EMBL" id="KZ305064">
    <property type="protein sequence ID" value="PIA32027.1"/>
    <property type="molecule type" value="Genomic_DNA"/>
</dbReference>
<dbReference type="FunFam" id="2.60.200.20:FF:000028">
    <property type="entry name" value="FHA domain-containing protein DDL"/>
    <property type="match status" value="1"/>
</dbReference>
<feature type="compositionally biased region" description="Basic residues" evidence="1">
    <location>
        <begin position="62"/>
        <end position="80"/>
    </location>
</feature>
<accession>A0A2G5CL49</accession>
<dbReference type="EMBL" id="KZ305064">
    <property type="protein sequence ID" value="PIA32029.1"/>
    <property type="molecule type" value="Genomic_DNA"/>
</dbReference>
<organism evidence="3 4">
    <name type="scientific">Aquilegia coerulea</name>
    <name type="common">Rocky mountain columbine</name>
    <dbReference type="NCBI Taxonomy" id="218851"/>
    <lineage>
        <taxon>Eukaryota</taxon>
        <taxon>Viridiplantae</taxon>
        <taxon>Streptophyta</taxon>
        <taxon>Embryophyta</taxon>
        <taxon>Tracheophyta</taxon>
        <taxon>Spermatophyta</taxon>
        <taxon>Magnoliopsida</taxon>
        <taxon>Ranunculales</taxon>
        <taxon>Ranunculaceae</taxon>
        <taxon>Thalictroideae</taxon>
        <taxon>Aquilegia</taxon>
    </lineage>
</organism>
<reference evidence="3 4" key="1">
    <citation type="submission" date="2017-09" db="EMBL/GenBank/DDBJ databases">
        <title>WGS assembly of Aquilegia coerulea Goldsmith.</title>
        <authorList>
            <person name="Hodges S."/>
            <person name="Kramer E."/>
            <person name="Nordborg M."/>
            <person name="Tomkins J."/>
            <person name="Borevitz J."/>
            <person name="Derieg N."/>
            <person name="Yan J."/>
            <person name="Mihaltcheva S."/>
            <person name="Hayes R.D."/>
            <person name="Rokhsar D."/>
        </authorList>
    </citation>
    <scope>NUCLEOTIDE SEQUENCE [LARGE SCALE GENOMIC DNA]</scope>
    <source>
        <strain evidence="4">cv. Goldsmith</strain>
    </source>
</reference>
<dbReference type="InterPro" id="IPR008984">
    <property type="entry name" value="SMAD_FHA_dom_sf"/>
</dbReference>
<dbReference type="PROSITE" id="PS50006">
    <property type="entry name" value="FHA_DOMAIN"/>
    <property type="match status" value="1"/>
</dbReference>
<evidence type="ECO:0000259" key="2">
    <source>
        <dbReference type="PROSITE" id="PS50006"/>
    </source>
</evidence>
<gene>
    <name evidence="3" type="ORF">AQUCO_04700122v1</name>
</gene>
<dbReference type="EMBL" id="KZ305064">
    <property type="protein sequence ID" value="PIA32025.1"/>
    <property type="molecule type" value="Genomic_DNA"/>
</dbReference>
<name>A0A2G5CL49_AQUCA</name>
<feature type="compositionally biased region" description="Basic and acidic residues" evidence="1">
    <location>
        <begin position="316"/>
        <end position="334"/>
    </location>
</feature>
<dbReference type="Pfam" id="PF00498">
    <property type="entry name" value="FHA"/>
    <property type="match status" value="1"/>
</dbReference>
<dbReference type="SUPFAM" id="SSF49879">
    <property type="entry name" value="SMAD/FHA domain"/>
    <property type="match status" value="1"/>
</dbReference>
<dbReference type="STRING" id="218851.A0A2G5CL49"/>
<dbReference type="Gene3D" id="2.60.200.20">
    <property type="match status" value="1"/>
</dbReference>
<protein>
    <recommendedName>
        <fullName evidence="2">FHA domain-containing protein</fullName>
    </recommendedName>
</protein>
<keyword evidence="4" id="KW-1185">Reference proteome</keyword>
<feature type="domain" description="FHA" evidence="2">
    <location>
        <begin position="411"/>
        <end position="474"/>
    </location>
</feature>
<feature type="region of interest" description="Disordered" evidence="1">
    <location>
        <begin position="1"/>
        <end position="334"/>
    </location>
</feature>
<dbReference type="SMART" id="SM00240">
    <property type="entry name" value="FHA"/>
    <property type="match status" value="1"/>
</dbReference>
<proteinExistence type="predicted"/>
<dbReference type="Proteomes" id="UP000230069">
    <property type="component" value="Unassembled WGS sequence"/>
</dbReference>
<dbReference type="EMBL" id="KZ305064">
    <property type="protein sequence ID" value="PIA32028.1"/>
    <property type="molecule type" value="Genomic_DNA"/>
</dbReference>
<dbReference type="EMBL" id="KZ305064">
    <property type="protein sequence ID" value="PIA32022.1"/>
    <property type="molecule type" value="Genomic_DNA"/>
</dbReference>